<name>F6FSY7_ISOV2</name>
<dbReference type="EMBL" id="CP002810">
    <property type="protein sequence ID" value="AEG43128.1"/>
    <property type="molecule type" value="Genomic_DNA"/>
</dbReference>
<dbReference type="SUPFAM" id="SSF75304">
    <property type="entry name" value="Amidase signature (AS) enzymes"/>
    <property type="match status" value="1"/>
</dbReference>
<dbReference type="Pfam" id="PF01425">
    <property type="entry name" value="Amidase"/>
    <property type="match status" value="1"/>
</dbReference>
<dbReference type="KEGG" id="iva:Isova_0329"/>
<dbReference type="Proteomes" id="UP000009236">
    <property type="component" value="Chromosome"/>
</dbReference>
<protein>
    <submittedName>
        <fullName evidence="3">Amidase</fullName>
    </submittedName>
</protein>
<dbReference type="InterPro" id="IPR036928">
    <property type="entry name" value="AS_sf"/>
</dbReference>
<dbReference type="InterPro" id="IPR020556">
    <property type="entry name" value="Amidase_CS"/>
</dbReference>
<proteinExistence type="inferred from homology"/>
<dbReference type="HOGENOM" id="CLU_009600_0_4_11"/>
<evidence type="ECO:0000256" key="1">
    <source>
        <dbReference type="ARBA" id="ARBA00009199"/>
    </source>
</evidence>
<dbReference type="AlphaFoldDB" id="F6FSY7"/>
<accession>F6FSY7</accession>
<dbReference type="PANTHER" id="PTHR11895">
    <property type="entry name" value="TRANSAMIDASE"/>
    <property type="match status" value="1"/>
</dbReference>
<evidence type="ECO:0000313" key="3">
    <source>
        <dbReference type="EMBL" id="AEG43128.1"/>
    </source>
</evidence>
<organism evidence="4">
    <name type="scientific">Isoptericola variabilis (strain 225)</name>
    <dbReference type="NCBI Taxonomy" id="743718"/>
    <lineage>
        <taxon>Bacteria</taxon>
        <taxon>Bacillati</taxon>
        <taxon>Actinomycetota</taxon>
        <taxon>Actinomycetes</taxon>
        <taxon>Micrococcales</taxon>
        <taxon>Promicromonosporaceae</taxon>
        <taxon>Isoptericola</taxon>
    </lineage>
</organism>
<dbReference type="PANTHER" id="PTHR11895:SF7">
    <property type="entry name" value="GLUTAMYL-TRNA(GLN) AMIDOTRANSFERASE SUBUNIT A, MITOCHONDRIAL"/>
    <property type="match status" value="1"/>
</dbReference>
<dbReference type="GO" id="GO:0003824">
    <property type="term" value="F:catalytic activity"/>
    <property type="evidence" value="ECO:0007669"/>
    <property type="project" value="InterPro"/>
</dbReference>
<dbReference type="RefSeq" id="WP_013837523.1">
    <property type="nucleotide sequence ID" value="NC_015588.1"/>
</dbReference>
<dbReference type="STRING" id="743718.Isova_0329"/>
<dbReference type="eggNOG" id="COG0154">
    <property type="taxonomic scope" value="Bacteria"/>
</dbReference>
<sequence length="484" mass="51107">MDALHEQTAVTLRDRLRSREITPTEVVEHFLGRVEKLGPQVGAFATVTADAARERAAELTAGPPSGELWGLPSGDKDLWNRAGVPTGMGSRAFAGEHRFVPDVSDDLVLQLDAAGAVSLGKTSTPELGFPAYTEPLTGPVARNPWDLTRGAGGSSGGAAVAVAAGLLPFAPGSDGGGSVRIPAAACGVVGLKPSRGLVPGGSGLESLGGLVVAGPLARTTADAALLLEGMIPWTTKGEVAHGYTLRAPSARSGDYLATALWGTVPDGPERLRLAVTTDSAWDDFYDVRVSPEAISALDAGVWSLAGLGHDITDIDLDPAPEYGPAFRTLWMAGASAVPIDDPSRLDLLEPLTRWLVGRGREVPARQLVEALRTLSGFERRLVAQVSAFDAVVTPALAMTPRPLGWFDAEDPERNFEQQCQYTPFTSWLNVSGLPAVTVPTHWTDDGLPMGIQIIGRPGGELTLLALAAQLEDRLRWPDRRPPLW</sequence>
<evidence type="ECO:0000313" key="4">
    <source>
        <dbReference type="Proteomes" id="UP000009236"/>
    </source>
</evidence>
<comment type="similarity">
    <text evidence="1">Belongs to the amidase family.</text>
</comment>
<gene>
    <name evidence="3" type="ordered locus">Isova_0329</name>
</gene>
<evidence type="ECO:0000259" key="2">
    <source>
        <dbReference type="Pfam" id="PF01425"/>
    </source>
</evidence>
<reference evidence="3 4" key="1">
    <citation type="submission" date="2011-05" db="EMBL/GenBank/DDBJ databases">
        <title>Complete sequence of Isoptericola variabilis 225.</title>
        <authorList>
            <consortium name="US DOE Joint Genome Institute"/>
            <person name="Lucas S."/>
            <person name="Han J."/>
            <person name="Lapidus A."/>
            <person name="Cheng J.-F."/>
            <person name="Goodwin L."/>
            <person name="Pitluck S."/>
            <person name="Peters L."/>
            <person name="Mikhailova N."/>
            <person name="Zeytun A."/>
            <person name="Han C."/>
            <person name="Tapia R."/>
            <person name="Land M."/>
            <person name="Hauser L."/>
            <person name="Kyrpides N."/>
            <person name="Ivanova N."/>
            <person name="Pagani I."/>
            <person name="Siebers A."/>
            <person name="Allgaier M."/>
            <person name="Thelen M."/>
            <person name="Hugenholtz P."/>
            <person name="Gladden J."/>
            <person name="Woyke T."/>
        </authorList>
    </citation>
    <scope>NUCLEOTIDE SEQUENCE [LARGE SCALE GENOMIC DNA]</scope>
    <source>
        <strain evidence="4">225</strain>
    </source>
</reference>
<dbReference type="PROSITE" id="PS00571">
    <property type="entry name" value="AMIDASES"/>
    <property type="match status" value="1"/>
</dbReference>
<keyword evidence="4" id="KW-1185">Reference proteome</keyword>
<dbReference type="InterPro" id="IPR023631">
    <property type="entry name" value="Amidase_dom"/>
</dbReference>
<dbReference type="InterPro" id="IPR000120">
    <property type="entry name" value="Amidase"/>
</dbReference>
<feature type="domain" description="Amidase" evidence="2">
    <location>
        <begin position="25"/>
        <end position="464"/>
    </location>
</feature>
<dbReference type="Gene3D" id="3.90.1300.10">
    <property type="entry name" value="Amidase signature (AS) domain"/>
    <property type="match status" value="1"/>
</dbReference>